<evidence type="ECO:0000259" key="6">
    <source>
        <dbReference type="Pfam" id="PF06271"/>
    </source>
</evidence>
<dbReference type="GO" id="GO:0016020">
    <property type="term" value="C:membrane"/>
    <property type="evidence" value="ECO:0007669"/>
    <property type="project" value="UniProtKB-SubCell"/>
</dbReference>
<evidence type="ECO:0000313" key="7">
    <source>
        <dbReference type="EMBL" id="NNG40118.1"/>
    </source>
</evidence>
<proteinExistence type="predicted"/>
<gene>
    <name evidence="7" type="ORF">HJ588_12675</name>
</gene>
<dbReference type="Proteomes" id="UP000557772">
    <property type="component" value="Unassembled WGS sequence"/>
</dbReference>
<keyword evidence="3 5" id="KW-1133">Transmembrane helix</keyword>
<dbReference type="AlphaFoldDB" id="A0A849ALD9"/>
<dbReference type="PANTHER" id="PTHR38480:SF1">
    <property type="entry name" value="SLR0254 PROTEIN"/>
    <property type="match status" value="1"/>
</dbReference>
<evidence type="ECO:0000256" key="4">
    <source>
        <dbReference type="ARBA" id="ARBA00023136"/>
    </source>
</evidence>
<sequence length="257" mass="27439">MTGEAVLIDVPSAPLPTRVVGAVIDWAVYVLLFVGLILLLSLASGGASDATFSTLVLLSMVLCLLVIPVTVETLTRGRSLGKLIMKLRVVRDDGGPIVFRHAFVRGLLAVVEIWTLQGIPALVAAASNARSKRLGDLAAGTYVVREQTGMKLVPPPQPPPYLRAWAQSADIAPLPDGVALAVRQFLIRRWTLSPAARATLTDSLLGQVQPLVSPPPPPHTNPEDFLSAVLAERSARDGVKLRRDNGIRARLLPPDAL</sequence>
<feature type="transmembrane region" description="Helical" evidence="5">
    <location>
        <begin position="52"/>
        <end position="71"/>
    </location>
</feature>
<reference evidence="7 8" key="1">
    <citation type="submission" date="2020-05" db="EMBL/GenBank/DDBJ databases">
        <title>Flexivirga sp. ID2601S isolated from air conditioner.</title>
        <authorList>
            <person name="Kim D.H."/>
        </authorList>
    </citation>
    <scope>NUCLEOTIDE SEQUENCE [LARGE SCALE GENOMIC DNA]</scope>
    <source>
        <strain evidence="7 8">ID2601S</strain>
    </source>
</reference>
<feature type="transmembrane region" description="Helical" evidence="5">
    <location>
        <begin position="20"/>
        <end position="40"/>
    </location>
</feature>
<evidence type="ECO:0000313" key="8">
    <source>
        <dbReference type="Proteomes" id="UP000557772"/>
    </source>
</evidence>
<keyword evidence="2 5" id="KW-0812">Transmembrane</keyword>
<evidence type="ECO:0000256" key="2">
    <source>
        <dbReference type="ARBA" id="ARBA00022692"/>
    </source>
</evidence>
<dbReference type="PANTHER" id="PTHR38480">
    <property type="entry name" value="SLR0254 PROTEIN"/>
    <property type="match status" value="1"/>
</dbReference>
<feature type="domain" description="RDD" evidence="6">
    <location>
        <begin position="14"/>
        <end position="140"/>
    </location>
</feature>
<keyword evidence="4 5" id="KW-0472">Membrane</keyword>
<organism evidence="7 8">
    <name type="scientific">Flexivirga aerilata</name>
    <dbReference type="NCBI Taxonomy" id="1656889"/>
    <lineage>
        <taxon>Bacteria</taxon>
        <taxon>Bacillati</taxon>
        <taxon>Actinomycetota</taxon>
        <taxon>Actinomycetes</taxon>
        <taxon>Micrococcales</taxon>
        <taxon>Dermacoccaceae</taxon>
        <taxon>Flexivirga</taxon>
    </lineage>
</organism>
<dbReference type="Pfam" id="PF06271">
    <property type="entry name" value="RDD"/>
    <property type="match status" value="1"/>
</dbReference>
<accession>A0A849ALD9</accession>
<evidence type="ECO:0000256" key="5">
    <source>
        <dbReference type="SAM" id="Phobius"/>
    </source>
</evidence>
<evidence type="ECO:0000256" key="3">
    <source>
        <dbReference type="ARBA" id="ARBA00022989"/>
    </source>
</evidence>
<dbReference type="InterPro" id="IPR010432">
    <property type="entry name" value="RDD"/>
</dbReference>
<keyword evidence="8" id="KW-1185">Reference proteome</keyword>
<evidence type="ECO:0000256" key="1">
    <source>
        <dbReference type="ARBA" id="ARBA00004141"/>
    </source>
</evidence>
<name>A0A849ALD9_9MICO</name>
<dbReference type="EMBL" id="JABENB010000002">
    <property type="protein sequence ID" value="NNG40118.1"/>
    <property type="molecule type" value="Genomic_DNA"/>
</dbReference>
<protein>
    <submittedName>
        <fullName evidence="7">RDD family protein</fullName>
    </submittedName>
</protein>
<comment type="subcellular location">
    <subcellularLocation>
        <location evidence="1">Membrane</location>
        <topology evidence="1">Multi-pass membrane protein</topology>
    </subcellularLocation>
</comment>
<comment type="caution">
    <text evidence="7">The sequence shown here is derived from an EMBL/GenBank/DDBJ whole genome shotgun (WGS) entry which is preliminary data.</text>
</comment>